<name>A0A822Z7R9_NELNU</name>
<reference evidence="1 2" key="1">
    <citation type="journal article" date="2020" name="Mol. Biol. Evol.">
        <title>Distinct Expression and Methylation Patterns for Genes with Different Fates following a Single Whole-Genome Duplication in Flowering Plants.</title>
        <authorList>
            <person name="Shi T."/>
            <person name="Rahmani R.S."/>
            <person name="Gugger P.F."/>
            <person name="Wang M."/>
            <person name="Li H."/>
            <person name="Zhang Y."/>
            <person name="Li Z."/>
            <person name="Wang Q."/>
            <person name="Van de Peer Y."/>
            <person name="Marchal K."/>
            <person name="Chen J."/>
        </authorList>
    </citation>
    <scope>NUCLEOTIDE SEQUENCE [LARGE SCALE GENOMIC DNA]</scope>
    <source>
        <tissue evidence="1">Leaf</tissue>
    </source>
</reference>
<keyword evidence="2" id="KW-1185">Reference proteome</keyword>
<protein>
    <submittedName>
        <fullName evidence="1">Uncharacterized protein</fullName>
    </submittedName>
</protein>
<dbReference type="Proteomes" id="UP000607653">
    <property type="component" value="Unassembled WGS sequence"/>
</dbReference>
<dbReference type="AlphaFoldDB" id="A0A822Z7R9"/>
<dbReference type="EMBL" id="DUZY01000005">
    <property type="protein sequence ID" value="DAD40650.1"/>
    <property type="molecule type" value="Genomic_DNA"/>
</dbReference>
<proteinExistence type="predicted"/>
<evidence type="ECO:0000313" key="2">
    <source>
        <dbReference type="Proteomes" id="UP000607653"/>
    </source>
</evidence>
<sequence>MLNLLLVHCTFLGERHCHVLVIFKSVSCRNDDKNLNMMFSFASVLLSPN</sequence>
<gene>
    <name evidence="1" type="ORF">HUJ06_014973</name>
</gene>
<evidence type="ECO:0000313" key="1">
    <source>
        <dbReference type="EMBL" id="DAD40650.1"/>
    </source>
</evidence>
<organism evidence="1 2">
    <name type="scientific">Nelumbo nucifera</name>
    <name type="common">Sacred lotus</name>
    <dbReference type="NCBI Taxonomy" id="4432"/>
    <lineage>
        <taxon>Eukaryota</taxon>
        <taxon>Viridiplantae</taxon>
        <taxon>Streptophyta</taxon>
        <taxon>Embryophyta</taxon>
        <taxon>Tracheophyta</taxon>
        <taxon>Spermatophyta</taxon>
        <taxon>Magnoliopsida</taxon>
        <taxon>Proteales</taxon>
        <taxon>Nelumbonaceae</taxon>
        <taxon>Nelumbo</taxon>
    </lineage>
</organism>
<comment type="caution">
    <text evidence="1">The sequence shown here is derived from an EMBL/GenBank/DDBJ whole genome shotgun (WGS) entry which is preliminary data.</text>
</comment>
<accession>A0A822Z7R9</accession>